<feature type="domain" description="DUF7869" evidence="1">
    <location>
        <begin position="197"/>
        <end position="345"/>
    </location>
</feature>
<dbReference type="PANTHER" id="PTHR10773">
    <property type="entry name" value="DNA-DIRECTED RNA POLYMERASES I, II, AND III SUBUNIT RPABC2"/>
    <property type="match status" value="1"/>
</dbReference>
<dbReference type="EMBL" id="CAKOGL010000007">
    <property type="protein sequence ID" value="CAH2089032.1"/>
    <property type="molecule type" value="Genomic_DNA"/>
</dbReference>
<dbReference type="AlphaFoldDB" id="A0AAU9TU37"/>
<dbReference type="InterPro" id="IPR057191">
    <property type="entry name" value="DUF7869"/>
</dbReference>
<keyword evidence="3" id="KW-1185">Reference proteome</keyword>
<proteinExistence type="predicted"/>
<organism evidence="2 3">
    <name type="scientific">Euphydryas editha</name>
    <name type="common">Edith's checkerspot</name>
    <dbReference type="NCBI Taxonomy" id="104508"/>
    <lineage>
        <taxon>Eukaryota</taxon>
        <taxon>Metazoa</taxon>
        <taxon>Ecdysozoa</taxon>
        <taxon>Arthropoda</taxon>
        <taxon>Hexapoda</taxon>
        <taxon>Insecta</taxon>
        <taxon>Pterygota</taxon>
        <taxon>Neoptera</taxon>
        <taxon>Endopterygota</taxon>
        <taxon>Lepidoptera</taxon>
        <taxon>Glossata</taxon>
        <taxon>Ditrysia</taxon>
        <taxon>Papilionoidea</taxon>
        <taxon>Nymphalidae</taxon>
        <taxon>Nymphalinae</taxon>
        <taxon>Euphydryas</taxon>
    </lineage>
</organism>
<sequence>MSEYFKAGALLKEKRGGDHVSHKHAHKKKAIMDFISKLNCEEPHYCRGKTKRYYLPAELSINKLWLMYNNSQTDNLKVKKSYFRNTFNQNYNLGFGSPRTDVCSTCLQFSEKIKIEKDNNVRNKLLINQRIHKLKANAFFGYVKEEQSDLLTLSFDCQKNLCLPKTPDQSAYYSRQVNLFNFTIVQGSSKSKLEPSNVFAYCWVENSFPKASNQIASALYHRLQNTELDGIKTVRLIADGCAGQNKNTTVLAMCTKWLAEAPRHVKTLEIIFPIVGHSFIPPDRVFAQLEKEIRKREIIANPDEYYNIIKDFGQVITLGESCKVFNWKDEAARVMKPVGRWHFQFKNAKRYILKRSKKEGNVLIKGNIHYKHDDGVFKNVNLPGRLSINLQPAEISPTNKISESKASDVRKLLINHYGDNWHTIERLNFFVPLISDPSDEMQMMTTQNTETIEDVMCEPQEEITSMLI</sequence>
<evidence type="ECO:0000313" key="3">
    <source>
        <dbReference type="Proteomes" id="UP001153954"/>
    </source>
</evidence>
<name>A0AAU9TU37_EUPED</name>
<evidence type="ECO:0000313" key="2">
    <source>
        <dbReference type="EMBL" id="CAH2089032.1"/>
    </source>
</evidence>
<evidence type="ECO:0000259" key="1">
    <source>
        <dbReference type="Pfam" id="PF25273"/>
    </source>
</evidence>
<reference evidence="2" key="1">
    <citation type="submission" date="2022-03" db="EMBL/GenBank/DDBJ databases">
        <authorList>
            <person name="Tunstrom K."/>
        </authorList>
    </citation>
    <scope>NUCLEOTIDE SEQUENCE</scope>
</reference>
<dbReference type="Pfam" id="PF25273">
    <property type="entry name" value="DUF7869"/>
    <property type="match status" value="1"/>
</dbReference>
<comment type="caution">
    <text evidence="2">The sequence shown here is derived from an EMBL/GenBank/DDBJ whole genome shotgun (WGS) entry which is preliminary data.</text>
</comment>
<dbReference type="Proteomes" id="UP001153954">
    <property type="component" value="Unassembled WGS sequence"/>
</dbReference>
<dbReference type="PANTHER" id="PTHR10773:SF19">
    <property type="match status" value="1"/>
</dbReference>
<gene>
    <name evidence="2" type="ORF">EEDITHA_LOCUS5128</name>
</gene>
<protein>
    <recommendedName>
        <fullName evidence="1">DUF7869 domain-containing protein</fullName>
    </recommendedName>
</protein>
<accession>A0AAU9TU37</accession>